<proteinExistence type="predicted"/>
<accession>A0ABU4ZUA5</accession>
<evidence type="ECO:0000313" key="2">
    <source>
        <dbReference type="EMBL" id="MDX8528950.1"/>
    </source>
</evidence>
<dbReference type="Proteomes" id="UP001276840">
    <property type="component" value="Unassembled WGS sequence"/>
</dbReference>
<sequence>MRWKEAAAPKTSAGDDLAHRTEGNRAFDKNRHRASQDGDEPLDDEGELVTSQNPSKRDIDEP</sequence>
<evidence type="ECO:0000256" key="1">
    <source>
        <dbReference type="SAM" id="MobiDB-lite"/>
    </source>
</evidence>
<organism evidence="2 3">
    <name type="scientific">Mesorhizobium montanum</name>
    <dbReference type="NCBI Taxonomy" id="3072323"/>
    <lineage>
        <taxon>Bacteria</taxon>
        <taxon>Pseudomonadati</taxon>
        <taxon>Pseudomonadota</taxon>
        <taxon>Alphaproteobacteria</taxon>
        <taxon>Hyphomicrobiales</taxon>
        <taxon>Phyllobacteriaceae</taxon>
        <taxon>Mesorhizobium</taxon>
    </lineage>
</organism>
<feature type="compositionally biased region" description="Basic and acidic residues" evidence="1">
    <location>
        <begin position="16"/>
        <end position="29"/>
    </location>
</feature>
<gene>
    <name evidence="2" type="ORF">RFM68_31235</name>
</gene>
<feature type="region of interest" description="Disordered" evidence="1">
    <location>
        <begin position="1"/>
        <end position="62"/>
    </location>
</feature>
<dbReference type="EMBL" id="JAVIJF010000033">
    <property type="protein sequence ID" value="MDX8528950.1"/>
    <property type="molecule type" value="Genomic_DNA"/>
</dbReference>
<name>A0ABU4ZUA5_9HYPH</name>
<comment type="caution">
    <text evidence="2">The sequence shown here is derived from an EMBL/GenBank/DDBJ whole genome shotgun (WGS) entry which is preliminary data.</text>
</comment>
<reference evidence="2 3" key="1">
    <citation type="submission" date="2023-08" db="EMBL/GenBank/DDBJ databases">
        <title>Implementing the SeqCode for naming new Mesorhizobium species isolated from Vachellia karroo root nodules.</title>
        <authorList>
            <person name="Van Lill M."/>
        </authorList>
    </citation>
    <scope>NUCLEOTIDE SEQUENCE [LARGE SCALE GENOMIC DNA]</scope>
    <source>
        <strain evidence="2 3">MSK 1335</strain>
    </source>
</reference>
<keyword evidence="3" id="KW-1185">Reference proteome</keyword>
<feature type="compositionally biased region" description="Acidic residues" evidence="1">
    <location>
        <begin position="37"/>
        <end position="47"/>
    </location>
</feature>
<protein>
    <submittedName>
        <fullName evidence="2">Uncharacterized protein</fullName>
    </submittedName>
</protein>
<dbReference type="RefSeq" id="WP_320236826.1">
    <property type="nucleotide sequence ID" value="NZ_JAVIJF010000033.1"/>
</dbReference>
<evidence type="ECO:0000313" key="3">
    <source>
        <dbReference type="Proteomes" id="UP001276840"/>
    </source>
</evidence>